<protein>
    <submittedName>
        <fullName evidence="1">Uncharacterized protein</fullName>
    </submittedName>
</protein>
<sequence length="129" mass="13657">MVPTSPADACQPSAAGCQQLRVNHVCGLELQHVPVEGLRSAGEQDERNGSITLWAGCPASRRPLPAQNNWAPCLDESHVSLACFSGTGTGEELLEKKILPKAAAATFLGWCFHPKQQLALLPGSIACLI</sequence>
<evidence type="ECO:0000313" key="1">
    <source>
        <dbReference type="EMBL" id="EOB06878.1"/>
    </source>
</evidence>
<evidence type="ECO:0000313" key="2">
    <source>
        <dbReference type="Proteomes" id="UP000296049"/>
    </source>
</evidence>
<accession>R0M2L1</accession>
<reference evidence="2" key="1">
    <citation type="journal article" date="2013" name="Nat. Genet.">
        <title>The duck genome and transcriptome provide insight into an avian influenza virus reservoir species.</title>
        <authorList>
            <person name="Huang Y."/>
            <person name="Li Y."/>
            <person name="Burt D.W."/>
            <person name="Chen H."/>
            <person name="Zhang Y."/>
            <person name="Qian W."/>
            <person name="Kim H."/>
            <person name="Gan S."/>
            <person name="Zhao Y."/>
            <person name="Li J."/>
            <person name="Yi K."/>
            <person name="Feng H."/>
            <person name="Zhu P."/>
            <person name="Li B."/>
            <person name="Liu Q."/>
            <person name="Fairley S."/>
            <person name="Magor K.E."/>
            <person name="Du Z."/>
            <person name="Hu X."/>
            <person name="Goodman L."/>
            <person name="Tafer H."/>
            <person name="Vignal A."/>
            <person name="Lee T."/>
            <person name="Kim K.W."/>
            <person name="Sheng Z."/>
            <person name="An Y."/>
            <person name="Searle S."/>
            <person name="Herrero J."/>
            <person name="Groenen M.A."/>
            <person name="Crooijmans R.P."/>
            <person name="Faraut T."/>
            <person name="Cai Q."/>
            <person name="Webster R.G."/>
            <person name="Aldridge J.R."/>
            <person name="Warren W.C."/>
            <person name="Bartschat S."/>
            <person name="Kehr S."/>
            <person name="Marz M."/>
            <person name="Stadler P.F."/>
            <person name="Smith J."/>
            <person name="Kraus R.H."/>
            <person name="Zhao Y."/>
            <person name="Ren L."/>
            <person name="Fei J."/>
            <person name="Morisson M."/>
            <person name="Kaiser P."/>
            <person name="Griffin D.K."/>
            <person name="Rao M."/>
            <person name="Pitel F."/>
            <person name="Wang J."/>
            <person name="Li N."/>
        </authorList>
    </citation>
    <scope>NUCLEOTIDE SEQUENCE [LARGE SCALE GENOMIC DNA]</scope>
</reference>
<proteinExistence type="predicted"/>
<name>R0M2L1_ANAPL</name>
<keyword evidence="2" id="KW-1185">Reference proteome</keyword>
<gene>
    <name evidence="1" type="ORF">Anapl_03656</name>
</gene>
<organism evidence="1 2">
    <name type="scientific">Anas platyrhynchos</name>
    <name type="common">Mallard</name>
    <name type="synonym">Anas boschas</name>
    <dbReference type="NCBI Taxonomy" id="8839"/>
    <lineage>
        <taxon>Eukaryota</taxon>
        <taxon>Metazoa</taxon>
        <taxon>Chordata</taxon>
        <taxon>Craniata</taxon>
        <taxon>Vertebrata</taxon>
        <taxon>Euteleostomi</taxon>
        <taxon>Archelosauria</taxon>
        <taxon>Archosauria</taxon>
        <taxon>Dinosauria</taxon>
        <taxon>Saurischia</taxon>
        <taxon>Theropoda</taxon>
        <taxon>Coelurosauria</taxon>
        <taxon>Aves</taxon>
        <taxon>Neognathae</taxon>
        <taxon>Galloanserae</taxon>
        <taxon>Anseriformes</taxon>
        <taxon>Anatidae</taxon>
        <taxon>Anatinae</taxon>
        <taxon>Anas</taxon>
    </lineage>
</organism>
<dbReference type="AlphaFoldDB" id="R0M2L1"/>
<dbReference type="Proteomes" id="UP000296049">
    <property type="component" value="Unassembled WGS sequence"/>
</dbReference>
<dbReference type="EMBL" id="KB742575">
    <property type="protein sequence ID" value="EOB06878.1"/>
    <property type="molecule type" value="Genomic_DNA"/>
</dbReference>